<evidence type="ECO:0000256" key="5">
    <source>
        <dbReference type="ARBA" id="ARBA00022490"/>
    </source>
</evidence>
<comment type="subcellular location">
    <subcellularLocation>
        <location evidence="3">Cell projection</location>
        <location evidence="3">Ruffle membrane</location>
    </subcellularLocation>
    <subcellularLocation>
        <location evidence="2">Cytoplasm</location>
    </subcellularLocation>
    <subcellularLocation>
        <location evidence="1">Membrane</location>
        <topology evidence="1">Peripheral membrane protein</topology>
    </subcellularLocation>
</comment>
<comment type="caution">
    <text evidence="25">The sequence shown here is derived from an EMBL/GenBank/DDBJ whole genome shotgun (WGS) entry which is preliminary data.</text>
</comment>
<evidence type="ECO:0000256" key="12">
    <source>
        <dbReference type="ARBA" id="ARBA00023273"/>
    </source>
</evidence>
<dbReference type="OrthoDB" id="3474675at2"/>
<evidence type="ECO:0000256" key="4">
    <source>
        <dbReference type="ARBA" id="ARBA00022475"/>
    </source>
</evidence>
<dbReference type="Pfam" id="PF03061">
    <property type="entry name" value="4HBT"/>
    <property type="match status" value="1"/>
</dbReference>
<dbReference type="RefSeq" id="WP_146828052.1">
    <property type="nucleotide sequence ID" value="NZ_BAAAYQ010000005.1"/>
</dbReference>
<comment type="catalytic activity">
    <reaction evidence="22">
        <text>dodecanoyl-CoA + H2O = dodecanoate + CoA + H(+)</text>
        <dbReference type="Rhea" id="RHEA:30135"/>
        <dbReference type="ChEBI" id="CHEBI:15377"/>
        <dbReference type="ChEBI" id="CHEBI:15378"/>
        <dbReference type="ChEBI" id="CHEBI:18262"/>
        <dbReference type="ChEBI" id="CHEBI:57287"/>
        <dbReference type="ChEBI" id="CHEBI:57375"/>
    </reaction>
    <physiologicalReaction direction="left-to-right" evidence="22">
        <dbReference type="Rhea" id="RHEA:30136"/>
    </physiologicalReaction>
</comment>
<evidence type="ECO:0000256" key="11">
    <source>
        <dbReference type="ARBA" id="ARBA00023136"/>
    </source>
</evidence>
<protein>
    <recommendedName>
        <fullName evidence="17">Acyl-coenzyme A thioesterase THEM4</fullName>
        <ecNumber evidence="16">3.1.2.2</ecNumber>
    </recommendedName>
    <alternativeName>
        <fullName evidence="18">Thioesterase superfamily member 4</fullName>
    </alternativeName>
</protein>
<dbReference type="InterPro" id="IPR052365">
    <property type="entry name" value="THEM4/THEM5_acyl-CoA_thioest"/>
</dbReference>
<evidence type="ECO:0000256" key="10">
    <source>
        <dbReference type="ARBA" id="ARBA00023098"/>
    </source>
</evidence>
<evidence type="ECO:0000256" key="23">
    <source>
        <dbReference type="ARBA" id="ARBA00048180"/>
    </source>
</evidence>
<reference evidence="25 26" key="1">
    <citation type="submission" date="2019-07" db="EMBL/GenBank/DDBJ databases">
        <title>Whole genome shotgun sequence of Aeromicrobium flavum NBRC 107625.</title>
        <authorList>
            <person name="Hosoyama A."/>
            <person name="Uohara A."/>
            <person name="Ohji S."/>
            <person name="Ichikawa N."/>
        </authorList>
    </citation>
    <scope>NUCLEOTIDE SEQUENCE [LARGE SCALE GENOMIC DNA]</scope>
    <source>
        <strain evidence="25 26">NBRC 107625</strain>
    </source>
</reference>
<evidence type="ECO:0000256" key="18">
    <source>
        <dbReference type="ARBA" id="ARBA00043210"/>
    </source>
</evidence>
<dbReference type="GO" id="GO:0006631">
    <property type="term" value="P:fatty acid metabolic process"/>
    <property type="evidence" value="ECO:0007669"/>
    <property type="project" value="UniProtKB-KW"/>
</dbReference>
<evidence type="ECO:0000313" key="25">
    <source>
        <dbReference type="EMBL" id="GEO90186.1"/>
    </source>
</evidence>
<dbReference type="CDD" id="cd03443">
    <property type="entry name" value="PaaI_thioesterase"/>
    <property type="match status" value="1"/>
</dbReference>
<keyword evidence="11" id="KW-0472">Membrane</keyword>
<comment type="similarity">
    <text evidence="15">Belongs to the THEM4/THEM5 thioesterase family.</text>
</comment>
<dbReference type="SUPFAM" id="SSF54637">
    <property type="entry name" value="Thioesterase/thiol ester dehydrase-isomerase"/>
    <property type="match status" value="1"/>
</dbReference>
<keyword evidence="4" id="KW-1003">Cell membrane</keyword>
<evidence type="ECO:0000313" key="26">
    <source>
        <dbReference type="Proteomes" id="UP000321769"/>
    </source>
</evidence>
<evidence type="ECO:0000256" key="21">
    <source>
        <dbReference type="ARBA" id="ARBA00047969"/>
    </source>
</evidence>
<proteinExistence type="inferred from homology"/>
<evidence type="ECO:0000256" key="14">
    <source>
        <dbReference type="ARBA" id="ARBA00037002"/>
    </source>
</evidence>
<evidence type="ECO:0000256" key="20">
    <source>
        <dbReference type="ARBA" id="ARBA00047734"/>
    </source>
</evidence>
<dbReference type="GO" id="GO:0016020">
    <property type="term" value="C:membrane"/>
    <property type="evidence" value="ECO:0007669"/>
    <property type="project" value="UniProtKB-SubCell"/>
</dbReference>
<evidence type="ECO:0000256" key="6">
    <source>
        <dbReference type="ARBA" id="ARBA00022703"/>
    </source>
</evidence>
<dbReference type="PANTHER" id="PTHR12418">
    <property type="entry name" value="ACYL-COENZYME A THIOESTERASE THEM4"/>
    <property type="match status" value="1"/>
</dbReference>
<evidence type="ECO:0000256" key="2">
    <source>
        <dbReference type="ARBA" id="ARBA00004496"/>
    </source>
</evidence>
<comment type="catalytic activity">
    <reaction evidence="14">
        <text>(9Z)-octadecenoyl-CoA + H2O = (9Z)-octadecenoate + CoA + H(+)</text>
        <dbReference type="Rhea" id="RHEA:40139"/>
        <dbReference type="ChEBI" id="CHEBI:15377"/>
        <dbReference type="ChEBI" id="CHEBI:15378"/>
        <dbReference type="ChEBI" id="CHEBI:30823"/>
        <dbReference type="ChEBI" id="CHEBI:57287"/>
        <dbReference type="ChEBI" id="CHEBI:57387"/>
    </reaction>
    <physiologicalReaction direction="left-to-right" evidence="14">
        <dbReference type="Rhea" id="RHEA:40140"/>
    </physiologicalReaction>
</comment>
<evidence type="ECO:0000256" key="7">
    <source>
        <dbReference type="ARBA" id="ARBA00022801"/>
    </source>
</evidence>
<keyword evidence="10" id="KW-0443">Lipid metabolism</keyword>
<keyword evidence="9" id="KW-0809">Transit peptide</keyword>
<keyword evidence="7" id="KW-0378">Hydrolase</keyword>
<comment type="catalytic activity">
    <reaction evidence="13">
        <text>(5Z,8Z,11Z,14Z)-eicosatetraenoyl-CoA + H2O = (5Z,8Z,11Z,14Z)-eicosatetraenoate + CoA + H(+)</text>
        <dbReference type="Rhea" id="RHEA:40151"/>
        <dbReference type="ChEBI" id="CHEBI:15377"/>
        <dbReference type="ChEBI" id="CHEBI:15378"/>
        <dbReference type="ChEBI" id="CHEBI:32395"/>
        <dbReference type="ChEBI" id="CHEBI:57287"/>
        <dbReference type="ChEBI" id="CHEBI:57368"/>
    </reaction>
    <physiologicalReaction direction="left-to-right" evidence="13">
        <dbReference type="Rhea" id="RHEA:40152"/>
    </physiologicalReaction>
</comment>
<comment type="catalytic activity">
    <reaction evidence="20">
        <text>hexadecanoyl-CoA + H2O = hexadecanoate + CoA + H(+)</text>
        <dbReference type="Rhea" id="RHEA:16645"/>
        <dbReference type="ChEBI" id="CHEBI:7896"/>
        <dbReference type="ChEBI" id="CHEBI:15377"/>
        <dbReference type="ChEBI" id="CHEBI:15378"/>
        <dbReference type="ChEBI" id="CHEBI:57287"/>
        <dbReference type="ChEBI" id="CHEBI:57379"/>
        <dbReference type="EC" id="3.1.2.2"/>
    </reaction>
    <physiologicalReaction direction="left-to-right" evidence="20">
        <dbReference type="Rhea" id="RHEA:16646"/>
    </physiologicalReaction>
</comment>
<evidence type="ECO:0000256" key="17">
    <source>
        <dbReference type="ARBA" id="ARBA00040123"/>
    </source>
</evidence>
<comment type="catalytic activity">
    <reaction evidence="23">
        <text>tetradecanoyl-CoA + H2O = tetradecanoate + CoA + H(+)</text>
        <dbReference type="Rhea" id="RHEA:40119"/>
        <dbReference type="ChEBI" id="CHEBI:15377"/>
        <dbReference type="ChEBI" id="CHEBI:15378"/>
        <dbReference type="ChEBI" id="CHEBI:30807"/>
        <dbReference type="ChEBI" id="CHEBI:57287"/>
        <dbReference type="ChEBI" id="CHEBI:57385"/>
    </reaction>
    <physiologicalReaction direction="left-to-right" evidence="23">
        <dbReference type="Rhea" id="RHEA:40120"/>
    </physiologicalReaction>
</comment>
<comment type="catalytic activity">
    <reaction evidence="19">
        <text>octanoyl-CoA + H2O = octanoate + CoA + H(+)</text>
        <dbReference type="Rhea" id="RHEA:30143"/>
        <dbReference type="ChEBI" id="CHEBI:15377"/>
        <dbReference type="ChEBI" id="CHEBI:15378"/>
        <dbReference type="ChEBI" id="CHEBI:25646"/>
        <dbReference type="ChEBI" id="CHEBI:57287"/>
        <dbReference type="ChEBI" id="CHEBI:57386"/>
    </reaction>
    <physiologicalReaction direction="left-to-right" evidence="19">
        <dbReference type="Rhea" id="RHEA:30144"/>
    </physiologicalReaction>
</comment>
<dbReference type="EC" id="3.1.2.2" evidence="16"/>
<evidence type="ECO:0000256" key="19">
    <source>
        <dbReference type="ARBA" id="ARBA00047588"/>
    </source>
</evidence>
<evidence type="ECO:0000256" key="1">
    <source>
        <dbReference type="ARBA" id="ARBA00004170"/>
    </source>
</evidence>
<comment type="catalytic activity">
    <reaction evidence="21">
        <text>decanoyl-CoA + H2O = decanoate + CoA + H(+)</text>
        <dbReference type="Rhea" id="RHEA:40059"/>
        <dbReference type="ChEBI" id="CHEBI:15377"/>
        <dbReference type="ChEBI" id="CHEBI:15378"/>
        <dbReference type="ChEBI" id="CHEBI:27689"/>
        <dbReference type="ChEBI" id="CHEBI:57287"/>
        <dbReference type="ChEBI" id="CHEBI:61430"/>
    </reaction>
    <physiologicalReaction direction="left-to-right" evidence="21">
        <dbReference type="Rhea" id="RHEA:40060"/>
    </physiologicalReaction>
</comment>
<keyword evidence="12" id="KW-0966">Cell projection</keyword>
<evidence type="ECO:0000256" key="9">
    <source>
        <dbReference type="ARBA" id="ARBA00022946"/>
    </source>
</evidence>
<keyword evidence="6" id="KW-0053">Apoptosis</keyword>
<gene>
    <name evidence="25" type="ORF">AFL01nite_25130</name>
</gene>
<dbReference type="Gene3D" id="3.10.129.10">
    <property type="entry name" value="Hotdog Thioesterase"/>
    <property type="match status" value="1"/>
</dbReference>
<dbReference type="InterPro" id="IPR006683">
    <property type="entry name" value="Thioestr_dom"/>
</dbReference>
<feature type="domain" description="Thioesterase" evidence="24">
    <location>
        <begin position="113"/>
        <end position="182"/>
    </location>
</feature>
<dbReference type="InterPro" id="IPR029069">
    <property type="entry name" value="HotDog_dom_sf"/>
</dbReference>
<evidence type="ECO:0000256" key="22">
    <source>
        <dbReference type="ARBA" id="ARBA00048074"/>
    </source>
</evidence>
<name>A0A512HXL0_9ACTN</name>
<sequence>MSWEEMFKGDFAAEDVRAYGTLVENLHAVQNALAAMPMDREAIDGLAADLASWRDRLEPAVTDEQHQVNGRVAELPVRGHAMLPELRVSSRTKDRVEGTVRFGRWFMGGGMAVHGGAVSLLFDEVLGILASLAAGGITRTAYLHTDYRALTPIDTDLEAVAWIDRVEGRKWFVRGEIRHGDVVCAEGEGLFLRLLPEQGLGRRTED</sequence>
<evidence type="ECO:0000256" key="3">
    <source>
        <dbReference type="ARBA" id="ARBA00004632"/>
    </source>
</evidence>
<dbReference type="PANTHER" id="PTHR12418:SF19">
    <property type="entry name" value="ACYL-COENZYME A THIOESTERASE THEM4"/>
    <property type="match status" value="1"/>
</dbReference>
<accession>A0A512HXL0</accession>
<dbReference type="Proteomes" id="UP000321769">
    <property type="component" value="Unassembled WGS sequence"/>
</dbReference>
<dbReference type="AlphaFoldDB" id="A0A512HXL0"/>
<keyword evidence="26" id="KW-1185">Reference proteome</keyword>
<evidence type="ECO:0000256" key="16">
    <source>
        <dbReference type="ARBA" id="ARBA00038848"/>
    </source>
</evidence>
<dbReference type="GO" id="GO:0005737">
    <property type="term" value="C:cytoplasm"/>
    <property type="evidence" value="ECO:0007669"/>
    <property type="project" value="UniProtKB-SubCell"/>
</dbReference>
<dbReference type="GO" id="GO:0016787">
    <property type="term" value="F:hydrolase activity"/>
    <property type="evidence" value="ECO:0007669"/>
    <property type="project" value="UniProtKB-KW"/>
</dbReference>
<evidence type="ECO:0000256" key="15">
    <source>
        <dbReference type="ARBA" id="ARBA00038456"/>
    </source>
</evidence>
<keyword evidence="5" id="KW-0963">Cytoplasm</keyword>
<evidence type="ECO:0000256" key="8">
    <source>
        <dbReference type="ARBA" id="ARBA00022832"/>
    </source>
</evidence>
<organism evidence="25 26">
    <name type="scientific">Aeromicrobium flavum</name>
    <dbReference type="NCBI Taxonomy" id="416568"/>
    <lineage>
        <taxon>Bacteria</taxon>
        <taxon>Bacillati</taxon>
        <taxon>Actinomycetota</taxon>
        <taxon>Actinomycetes</taxon>
        <taxon>Propionibacteriales</taxon>
        <taxon>Nocardioidaceae</taxon>
        <taxon>Aeromicrobium</taxon>
    </lineage>
</organism>
<evidence type="ECO:0000256" key="13">
    <source>
        <dbReference type="ARBA" id="ARBA00035852"/>
    </source>
</evidence>
<keyword evidence="8" id="KW-0276">Fatty acid metabolism</keyword>
<dbReference type="EMBL" id="BJZQ01000015">
    <property type="protein sequence ID" value="GEO90186.1"/>
    <property type="molecule type" value="Genomic_DNA"/>
</dbReference>
<evidence type="ECO:0000259" key="24">
    <source>
        <dbReference type="Pfam" id="PF03061"/>
    </source>
</evidence>